<gene>
    <name evidence="4" type="ORF">Tci_022046</name>
</gene>
<dbReference type="PROSITE" id="PS50158">
    <property type="entry name" value="ZF_CCHC"/>
    <property type="match status" value="1"/>
</dbReference>
<evidence type="ECO:0000256" key="1">
    <source>
        <dbReference type="PROSITE-ProRule" id="PRU00047"/>
    </source>
</evidence>
<dbReference type="GO" id="GO:0003676">
    <property type="term" value="F:nucleic acid binding"/>
    <property type="evidence" value="ECO:0007669"/>
    <property type="project" value="InterPro"/>
</dbReference>
<keyword evidence="1" id="KW-0479">Metal-binding</keyword>
<feature type="domain" description="CCHC-type" evidence="3">
    <location>
        <begin position="340"/>
        <end position="355"/>
    </location>
</feature>
<feature type="region of interest" description="Disordered" evidence="2">
    <location>
        <begin position="242"/>
        <end position="263"/>
    </location>
</feature>
<proteinExistence type="predicted"/>
<dbReference type="Pfam" id="PF00098">
    <property type="entry name" value="zf-CCHC"/>
    <property type="match status" value="1"/>
</dbReference>
<dbReference type="Pfam" id="PF07727">
    <property type="entry name" value="RVT_2"/>
    <property type="match status" value="1"/>
</dbReference>
<organism evidence="4">
    <name type="scientific">Tanacetum cinerariifolium</name>
    <name type="common">Dalmatian daisy</name>
    <name type="synonym">Chrysanthemum cinerariifolium</name>
    <dbReference type="NCBI Taxonomy" id="118510"/>
    <lineage>
        <taxon>Eukaryota</taxon>
        <taxon>Viridiplantae</taxon>
        <taxon>Streptophyta</taxon>
        <taxon>Embryophyta</taxon>
        <taxon>Tracheophyta</taxon>
        <taxon>Spermatophyta</taxon>
        <taxon>Magnoliopsida</taxon>
        <taxon>eudicotyledons</taxon>
        <taxon>Gunneridae</taxon>
        <taxon>Pentapetalae</taxon>
        <taxon>asterids</taxon>
        <taxon>campanulids</taxon>
        <taxon>Asterales</taxon>
        <taxon>Asteraceae</taxon>
        <taxon>Asteroideae</taxon>
        <taxon>Anthemideae</taxon>
        <taxon>Anthemidinae</taxon>
        <taxon>Tanacetum</taxon>
    </lineage>
</organism>
<dbReference type="Gene3D" id="4.10.60.10">
    <property type="entry name" value="Zinc finger, CCHC-type"/>
    <property type="match status" value="1"/>
</dbReference>
<evidence type="ECO:0000259" key="3">
    <source>
        <dbReference type="PROSITE" id="PS50158"/>
    </source>
</evidence>
<feature type="region of interest" description="Disordered" evidence="2">
    <location>
        <begin position="1"/>
        <end position="20"/>
    </location>
</feature>
<dbReference type="SMART" id="SM00343">
    <property type="entry name" value="ZnF_C2HC"/>
    <property type="match status" value="1"/>
</dbReference>
<dbReference type="Pfam" id="PF22936">
    <property type="entry name" value="Pol_BBD"/>
    <property type="match status" value="1"/>
</dbReference>
<name>A0A6L2KKS0_TANCI</name>
<comment type="caution">
    <text evidence="4">The sequence shown here is derived from an EMBL/GenBank/DDBJ whole genome shotgun (WGS) entry which is preliminary data.</text>
</comment>
<dbReference type="GO" id="GO:0008270">
    <property type="term" value="F:zinc ion binding"/>
    <property type="evidence" value="ECO:0007669"/>
    <property type="project" value="UniProtKB-KW"/>
</dbReference>
<accession>A0A6L2KKS0</accession>
<dbReference type="AlphaFoldDB" id="A0A6L2KKS0"/>
<dbReference type="InterPro" id="IPR036875">
    <property type="entry name" value="Znf_CCHC_sf"/>
</dbReference>
<dbReference type="PANTHER" id="PTHR11439">
    <property type="entry name" value="GAG-POL-RELATED RETROTRANSPOSON"/>
    <property type="match status" value="1"/>
</dbReference>
<protein>
    <submittedName>
        <fullName evidence="4">Uncharacterized mitochondrial protein AtMg00810-like</fullName>
    </submittedName>
</protein>
<evidence type="ECO:0000256" key="2">
    <source>
        <dbReference type="SAM" id="MobiDB-lite"/>
    </source>
</evidence>
<dbReference type="EMBL" id="BKCJ010002659">
    <property type="protein sequence ID" value="GEU50068.1"/>
    <property type="molecule type" value="Genomic_DNA"/>
</dbReference>
<dbReference type="SUPFAM" id="SSF57756">
    <property type="entry name" value="Retrovirus zinc finger-like domains"/>
    <property type="match status" value="1"/>
</dbReference>
<dbReference type="PANTHER" id="PTHR11439:SF483">
    <property type="entry name" value="PEPTIDE SYNTHASE GLIP-LIKE, PUTATIVE (AFU_ORTHOLOGUE AFUA_3G12920)-RELATED"/>
    <property type="match status" value="1"/>
</dbReference>
<keyword evidence="1" id="KW-0863">Zinc-finger</keyword>
<evidence type="ECO:0000313" key="4">
    <source>
        <dbReference type="EMBL" id="GEU50068.1"/>
    </source>
</evidence>
<sequence>MTVAGVERMKPKRVKDSTHHKENMLLCKQAEKGVLLQVEQADWLEDMVHNDAEYNVFANVRQYSEQPESTSNTCLVEKDDSNVTLDSPDMCDNDIQIDQNAKDERPYTLSTVVVPAVPATENYPAVPEHTTVETLQTMSPKNKAHYESENAAIHLILTGIGDEIYSTVDAYKTTQEISNLTVAMMQVNAQFLQQLQPEWSRFVTIIKQQHKLDEVSYYKLFDILKQYQKEVNELRKEIAKPITPPFESASEEDSDPEQAQRDKDMQKNLTLIEKYFKKIYKPTNKNLRTSLNSKNKNVDTTPRYRNDDQFMKFRNQRTMTVAGARENVGSPVVQQTGIQCFNCKEFGHFAKECRKPKRVKDFTYHKEKLLLCKQVEQGVSLQAKRSDWLADTDKEIDEQELEEHYNYMVKIQEVPTADSCTDFEPLEQNDQNAVEYDDERVALANLIANLKLDVDENKKIQNQLKKVNTPLTQELTECKSILAETSRTLRRLLAQKDIDIKEDLKLKAYEISVVKEKHDELVKQILLTKSHYKDLVKEKIKIVQLIIFIVDSGCTKHMTGNLSLLCYFVEKYLGTIRFGNDQFASILGYGNLVQGKITINRVYYAEGFNHNLFSKDVVIGLPKLKYVKDQLCYSCEVSKAKRSSFKKKNVSSSKGRLNLLHMDLCGPMRVASINGKKYILASNYNNSDLVPQIQNVLPSTDTTVPSQQELDLLFGPLYDEFFNAEQVRVNPSKPVQTRQQLATDPEMCMFALTVSTTKPKTIKEAMADSTWIEEEGIDFEESFAPVARLEAIWIFVAYVANKSFPIYQMDIKTTFLNGPLKEEVYVAQPDGFAKTSSESLPDIVQAVCYCARCQARPTKKHLKEVKRIFRYLRGTINMGLWYPKDFGFELTAFSNADHAGGIDTRKSTSGGIWFLGDKLVSWMSKKQDCTRWRKSGQDEGKGGSVHYGGIFYSVKGISGLQQENKDDSSIH</sequence>
<dbReference type="InterPro" id="IPR013103">
    <property type="entry name" value="RVT_2"/>
</dbReference>
<reference evidence="4" key="1">
    <citation type="journal article" date="2019" name="Sci. Rep.">
        <title>Draft genome of Tanacetum cinerariifolium, the natural source of mosquito coil.</title>
        <authorList>
            <person name="Yamashiro T."/>
            <person name="Shiraishi A."/>
            <person name="Satake H."/>
            <person name="Nakayama K."/>
        </authorList>
    </citation>
    <scope>NUCLEOTIDE SEQUENCE</scope>
</reference>
<dbReference type="InterPro" id="IPR054722">
    <property type="entry name" value="PolX-like_BBD"/>
</dbReference>
<dbReference type="InterPro" id="IPR001878">
    <property type="entry name" value="Znf_CCHC"/>
</dbReference>
<keyword evidence="1" id="KW-0862">Zinc</keyword>